<evidence type="ECO:0000256" key="2">
    <source>
        <dbReference type="SAM" id="MobiDB-lite"/>
    </source>
</evidence>
<dbReference type="PROSITE" id="PS51257">
    <property type="entry name" value="PROKAR_LIPOPROTEIN"/>
    <property type="match status" value="1"/>
</dbReference>
<evidence type="ECO:0000313" key="5">
    <source>
        <dbReference type="EMBL" id="TYK67217.1"/>
    </source>
</evidence>
<dbReference type="InterPro" id="IPR011519">
    <property type="entry name" value="UnbV_ASPIC"/>
</dbReference>
<protein>
    <recommendedName>
        <fullName evidence="4">BIG2 domain-containing protein</fullName>
    </recommendedName>
</protein>
<feature type="signal peptide" evidence="3">
    <location>
        <begin position="1"/>
        <end position="27"/>
    </location>
</feature>
<feature type="domain" description="BIG2" evidence="4">
    <location>
        <begin position="995"/>
        <end position="1071"/>
    </location>
</feature>
<dbReference type="SUPFAM" id="SSF69318">
    <property type="entry name" value="Integrin alpha N-terminal domain"/>
    <property type="match status" value="2"/>
</dbReference>
<proteinExistence type="predicted"/>
<dbReference type="PANTHER" id="PTHR16026:SF0">
    <property type="entry name" value="CARTILAGE ACIDIC PROTEIN 1"/>
    <property type="match status" value="1"/>
</dbReference>
<dbReference type="InterPro" id="IPR008964">
    <property type="entry name" value="Invasin/intimin_cell_adhesion"/>
</dbReference>
<evidence type="ECO:0000259" key="4">
    <source>
        <dbReference type="SMART" id="SM00635"/>
    </source>
</evidence>
<dbReference type="InterPro" id="IPR003343">
    <property type="entry name" value="Big_2"/>
</dbReference>
<accession>A0ABY3N154</accession>
<organism evidence="5 6">
    <name type="scientific">Colwellia echini</name>
    <dbReference type="NCBI Taxonomy" id="1982103"/>
    <lineage>
        <taxon>Bacteria</taxon>
        <taxon>Pseudomonadati</taxon>
        <taxon>Pseudomonadota</taxon>
        <taxon>Gammaproteobacteria</taxon>
        <taxon>Alteromonadales</taxon>
        <taxon>Colwelliaceae</taxon>
        <taxon>Colwellia</taxon>
    </lineage>
</organism>
<feature type="chain" id="PRO_5045424994" description="BIG2 domain-containing protein" evidence="3">
    <location>
        <begin position="28"/>
        <end position="1465"/>
    </location>
</feature>
<name>A0ABY3N154_9GAMM</name>
<keyword evidence="1 3" id="KW-0732">Signal</keyword>
<feature type="compositionally biased region" description="Gly residues" evidence="2">
    <location>
        <begin position="208"/>
        <end position="239"/>
    </location>
</feature>
<reference evidence="5 6" key="1">
    <citation type="submission" date="2019-08" db="EMBL/GenBank/DDBJ databases">
        <title>Microbe sample from Colwellia echini.</title>
        <authorList>
            <person name="Christiansen L."/>
            <person name="Pathiraja D."/>
            <person name="Schultz-Johansen M."/>
            <person name="Choi I.-G."/>
            <person name="Stougaard P."/>
        </authorList>
    </citation>
    <scope>NUCLEOTIDE SEQUENCE [LARGE SCALE GENOMIC DNA]</scope>
    <source>
        <strain evidence="5 6">A3</strain>
    </source>
</reference>
<comment type="caution">
    <text evidence="5">The sequence shown here is derived from an EMBL/GenBank/DDBJ whole genome shotgun (WGS) entry which is preliminary data.</text>
</comment>
<keyword evidence="6" id="KW-1185">Reference proteome</keyword>
<sequence length="1465" mass="156522">MNPKIPFALKNNLFKVLLLTTASTLTACGGSNDPQPEQQTLNTGVFIDAPILNIDYTTETQSGKTNSNGEFVYVAGEKITFTLGNIVLPTVTAKAIITPIDIALESSSDADVQATIIINIARLLQTLDADGNLENGIDISPDLVTNANVDFSLTQEGFEAAILAAIPNEKLINSEEAINHFKSELDKLGIDSSVLDNFVIDNNTDGGNTDGGNTDGGNTDGGNTGGGNTGGGNTGGDNTGGDNTDGDNTGGGNTDGGNTDGGNTDGDASNIVGSLPATLSNISGFTQEVNITGALEKLITLELAIEKNYANLSLFSGDTLLIDSIDVPTAGDNVLNILVEFPKAGKQDLKFVGRSSEINLKSVTITEVSEQLVHFTDISEAIGLITEDTYKYGGPAVGDINDDGYYDFVLPNHNYIPPLYVENNGDNTVTVTELFSGAQDFHGVSLADYDNDRDLDIMVALGGANGTSPTSYALLKNNNGTFENVSVASGINTPARGRAPRWADFDSDGDLDIMLANAITPNSDGPIQLFYSNEGDGTFKPVRVAGVESQGGERLLITDFNGDQNEDLVMYSPLTLWQGNGDFTFTDVTATYLPETVQNSWGINAITDVDVNNDGKLDLYLAYGKTHYQLSNKSIDFNPTIGELNIHDNGETGTTLIDFKAEGEITLTDLGLTYRQWDGDYPIFLGSAKTRHVVKAEGFQPNQLPVEMANADDSLTISQTDAAGWPTERTINGLYIGHTTDGNWKAEWVRDGVLYWNVSFTLDGLTDVTYDWTPNNRNGQDVLLINQGDKFVDASTEWNLPKGGDHWGVTHGDFNNDGWNDLFVYRYGFLNEHISDLLLLNSGDNSFTTTHMHGAINMTDNGHGDMGQAFDFNKDGAVDMINGSEEGGKWYLWENDTVNDNNYLLVDVGYSPLNNVDAMSAQIIVTLESGDVYTKRVSSAGEIFSAGVIDTVHFGLGKVTNVSSVEVKWRNGESVIITDVTANATVTTDGVDSPTPVAMSIGEATVKLRPSEDLTLIPTFTPINATNTLTWTSSDDSIATVDAQGLVAGIGLGDVTITATSTVDDSVSAQVVITVGDYDIMYATDVVISGGSAAFYVGQGTQLTATVTPVNADDTTVTWTSSAENVATVDTTGKVTGVATGATTITASALSSANDDMVTDTVNISIEEFSDISIAYDDEGKYTGPIYADDLFEVTVNYHAGSAQLVTDTGIKFYLREMNSAWGVVHDIVLDDISVASTESGSASVIFDLSDVKLTAELDEGNFYFLFAKITNVKGEAADKGLWPLNIIASSTPVETDCATNLLGCGSANAEGGSIGDWYAYTVDDYATDLSNLITFSDEQAKDSSNSIKFAYTNSAQQNFILKDVEFEVTTEGQYKFDSDVYGANLSSGTDFAIEASIRPAETPANSDLYKFWQRNVGGAWQTISTTHTLPVGKYIVGYKVFRPGFSNTLELDVYVDNLTVTKLP</sequence>
<dbReference type="InterPro" id="IPR013517">
    <property type="entry name" value="FG-GAP"/>
</dbReference>
<dbReference type="Pfam" id="PF07593">
    <property type="entry name" value="UnbV_ASPIC"/>
    <property type="match status" value="1"/>
</dbReference>
<dbReference type="InterPro" id="IPR027039">
    <property type="entry name" value="Crtac1"/>
</dbReference>
<feature type="compositionally biased region" description="Gly residues" evidence="2">
    <location>
        <begin position="248"/>
        <end position="264"/>
    </location>
</feature>
<dbReference type="InterPro" id="IPR028994">
    <property type="entry name" value="Integrin_alpha_N"/>
</dbReference>
<dbReference type="Proteomes" id="UP000815846">
    <property type="component" value="Unassembled WGS sequence"/>
</dbReference>
<feature type="domain" description="BIG2" evidence="4">
    <location>
        <begin position="1082"/>
        <end position="1159"/>
    </location>
</feature>
<dbReference type="Gene3D" id="2.60.40.1080">
    <property type="match status" value="2"/>
</dbReference>
<evidence type="ECO:0000313" key="6">
    <source>
        <dbReference type="Proteomes" id="UP000815846"/>
    </source>
</evidence>
<feature type="region of interest" description="Disordered" evidence="2">
    <location>
        <begin position="204"/>
        <end position="269"/>
    </location>
</feature>
<gene>
    <name evidence="5" type="ORF">CWS31_001420</name>
</gene>
<dbReference type="RefSeq" id="WP_148747655.1">
    <property type="nucleotide sequence ID" value="NZ_PJAI02000001.1"/>
</dbReference>
<evidence type="ECO:0000256" key="3">
    <source>
        <dbReference type="SAM" id="SignalP"/>
    </source>
</evidence>
<evidence type="ECO:0000256" key="1">
    <source>
        <dbReference type="ARBA" id="ARBA00022729"/>
    </source>
</evidence>
<dbReference type="PANTHER" id="PTHR16026">
    <property type="entry name" value="CARTILAGE ACIDIC PROTEIN 1"/>
    <property type="match status" value="1"/>
</dbReference>
<dbReference type="Pfam" id="PF02368">
    <property type="entry name" value="Big_2"/>
    <property type="match status" value="2"/>
</dbReference>
<dbReference type="SMART" id="SM00635">
    <property type="entry name" value="BID_2"/>
    <property type="match status" value="2"/>
</dbReference>
<dbReference type="SUPFAM" id="SSF49373">
    <property type="entry name" value="Invasin/intimin cell-adhesion fragments"/>
    <property type="match status" value="2"/>
</dbReference>
<dbReference type="EMBL" id="PJAI02000001">
    <property type="protein sequence ID" value="TYK67217.1"/>
    <property type="molecule type" value="Genomic_DNA"/>
</dbReference>
<dbReference type="Pfam" id="PF13517">
    <property type="entry name" value="FG-GAP_3"/>
    <property type="match status" value="2"/>
</dbReference>
<dbReference type="Gene3D" id="2.130.10.130">
    <property type="entry name" value="Integrin alpha, N-terminal"/>
    <property type="match status" value="2"/>
</dbReference>